<evidence type="ECO:0000313" key="3">
    <source>
        <dbReference type="EMBL" id="KAK4518595.1"/>
    </source>
</evidence>
<dbReference type="SUPFAM" id="SSF52540">
    <property type="entry name" value="P-loop containing nucleoside triphosphate hydrolases"/>
    <property type="match status" value="1"/>
</dbReference>
<organism evidence="3 4">
    <name type="scientific">Mucor velutinosus</name>
    <dbReference type="NCBI Taxonomy" id="708070"/>
    <lineage>
        <taxon>Eukaryota</taxon>
        <taxon>Fungi</taxon>
        <taxon>Fungi incertae sedis</taxon>
        <taxon>Mucoromycota</taxon>
        <taxon>Mucoromycotina</taxon>
        <taxon>Mucoromycetes</taxon>
        <taxon>Mucorales</taxon>
        <taxon>Mucorineae</taxon>
        <taxon>Mucoraceae</taxon>
        <taxon>Mucor</taxon>
    </lineage>
</organism>
<dbReference type="InterPro" id="IPR001806">
    <property type="entry name" value="Small_GTPase"/>
</dbReference>
<dbReference type="PROSITE" id="PS51419">
    <property type="entry name" value="RAB"/>
    <property type="match status" value="1"/>
</dbReference>
<protein>
    <submittedName>
        <fullName evidence="3">UBX domain-containing protein 10</fullName>
    </submittedName>
</protein>
<reference evidence="3 4" key="1">
    <citation type="submission" date="2022-11" db="EMBL/GenBank/DDBJ databases">
        <title>Mucor velutinosus strain NIH1002 WGS.</title>
        <authorList>
            <person name="Subramanian P."/>
            <person name="Mullikin J.C."/>
            <person name="Segre J.A."/>
            <person name="Zelazny A.M."/>
        </authorList>
    </citation>
    <scope>NUCLEOTIDE SEQUENCE [LARGE SCALE GENOMIC DNA]</scope>
    <source>
        <strain evidence="3 4">NIH1002</strain>
    </source>
</reference>
<dbReference type="PANTHER" id="PTHR47978">
    <property type="match status" value="1"/>
</dbReference>
<comment type="caution">
    <text evidence="3">The sequence shown here is derived from an EMBL/GenBank/DDBJ whole genome shotgun (WGS) entry which is preliminary data.</text>
</comment>
<name>A0AAN7DPP7_9FUNG</name>
<dbReference type="FunFam" id="3.40.50.300:FF:000823">
    <property type="entry name" value="Small GTPase RAB, putative"/>
    <property type="match status" value="1"/>
</dbReference>
<dbReference type="SMART" id="SM00174">
    <property type="entry name" value="RHO"/>
    <property type="match status" value="1"/>
</dbReference>
<dbReference type="Pfam" id="PF00071">
    <property type="entry name" value="Ras"/>
    <property type="match status" value="1"/>
</dbReference>
<dbReference type="SMART" id="SM00175">
    <property type="entry name" value="RAB"/>
    <property type="match status" value="1"/>
</dbReference>
<dbReference type="GO" id="GO:0005525">
    <property type="term" value="F:GTP binding"/>
    <property type="evidence" value="ECO:0007669"/>
    <property type="project" value="InterPro"/>
</dbReference>
<dbReference type="PROSITE" id="PS51421">
    <property type="entry name" value="RAS"/>
    <property type="match status" value="1"/>
</dbReference>
<evidence type="ECO:0000313" key="4">
    <source>
        <dbReference type="Proteomes" id="UP001304243"/>
    </source>
</evidence>
<sequence>MSAQIPSAKIVLLGESSVGKSSIVTRYATDTFVEGRDATIGAAFLTKVCSTGDREIKFEIWDTAGQERFHSLAPMYYRNALAAIVVFDVTKYSSFTRAQSWVQELRPLANPQLTIAFVGNKIDTEKRYRDVSTEEAALYANEFNLLYFETSAREGTNVHHVFTKIANHIPLEQVKASPSTSSGKRAVNLKKQQSTDQTSNCAC</sequence>
<dbReference type="SMART" id="SM00176">
    <property type="entry name" value="RAN"/>
    <property type="match status" value="1"/>
</dbReference>
<dbReference type="GO" id="GO:0003924">
    <property type="term" value="F:GTPase activity"/>
    <property type="evidence" value="ECO:0007669"/>
    <property type="project" value="InterPro"/>
</dbReference>
<evidence type="ECO:0000256" key="1">
    <source>
        <dbReference type="ARBA" id="ARBA00022741"/>
    </source>
</evidence>
<evidence type="ECO:0000256" key="2">
    <source>
        <dbReference type="SAM" id="MobiDB-lite"/>
    </source>
</evidence>
<dbReference type="NCBIfam" id="TIGR00231">
    <property type="entry name" value="small_GTP"/>
    <property type="match status" value="1"/>
</dbReference>
<feature type="compositionally biased region" description="Polar residues" evidence="2">
    <location>
        <begin position="190"/>
        <end position="203"/>
    </location>
</feature>
<dbReference type="InterPro" id="IPR005225">
    <property type="entry name" value="Small_GTP-bd"/>
</dbReference>
<dbReference type="EMBL" id="JASEJX010000012">
    <property type="protein sequence ID" value="KAK4518595.1"/>
    <property type="molecule type" value="Genomic_DNA"/>
</dbReference>
<keyword evidence="4" id="KW-1185">Reference proteome</keyword>
<keyword evidence="1" id="KW-0547">Nucleotide-binding</keyword>
<feature type="region of interest" description="Disordered" evidence="2">
    <location>
        <begin position="176"/>
        <end position="203"/>
    </location>
</feature>
<dbReference type="SMART" id="SM00173">
    <property type="entry name" value="RAS"/>
    <property type="match status" value="1"/>
</dbReference>
<dbReference type="Proteomes" id="UP001304243">
    <property type="component" value="Unassembled WGS sequence"/>
</dbReference>
<dbReference type="Gene3D" id="3.40.50.300">
    <property type="entry name" value="P-loop containing nucleotide triphosphate hydrolases"/>
    <property type="match status" value="1"/>
</dbReference>
<dbReference type="PRINTS" id="PR00449">
    <property type="entry name" value="RASTRNSFRMNG"/>
</dbReference>
<dbReference type="GeneID" id="89952500"/>
<accession>A0AAN7DPP7</accession>
<proteinExistence type="predicted"/>
<dbReference type="AlphaFoldDB" id="A0AAN7DPP7"/>
<gene>
    <name evidence="3" type="primary">ucp10_1</name>
    <name evidence="3" type="ORF">ATC70_008814</name>
</gene>
<dbReference type="CDD" id="cd01860">
    <property type="entry name" value="Rab5_related"/>
    <property type="match status" value="1"/>
</dbReference>
<dbReference type="RefSeq" id="XP_064685261.1">
    <property type="nucleotide sequence ID" value="XM_064828059.1"/>
</dbReference>
<dbReference type="InterPro" id="IPR027417">
    <property type="entry name" value="P-loop_NTPase"/>
</dbReference>